<dbReference type="InterPro" id="IPR005311">
    <property type="entry name" value="PBP_dimer"/>
</dbReference>
<feature type="transmembrane region" description="Helical" evidence="5">
    <location>
        <begin position="42"/>
        <end position="61"/>
    </location>
</feature>
<keyword evidence="5" id="KW-0812">Transmembrane</keyword>
<dbReference type="EMBL" id="JADEXQ010000038">
    <property type="protein sequence ID" value="MBE9030545.1"/>
    <property type="molecule type" value="Genomic_DNA"/>
</dbReference>
<dbReference type="Gene3D" id="3.30.450.330">
    <property type="match status" value="1"/>
</dbReference>
<feature type="domain" description="Penicillin-binding protein transpeptidase" evidence="6">
    <location>
        <begin position="274"/>
        <end position="584"/>
    </location>
</feature>
<dbReference type="AlphaFoldDB" id="A0A928Z4T7"/>
<dbReference type="InterPro" id="IPR001460">
    <property type="entry name" value="PCN-bd_Tpept"/>
</dbReference>
<reference evidence="8" key="1">
    <citation type="submission" date="2020-10" db="EMBL/GenBank/DDBJ databases">
        <authorList>
            <person name="Castelo-Branco R."/>
            <person name="Eusebio N."/>
            <person name="Adriana R."/>
            <person name="Vieira A."/>
            <person name="Brugerolle De Fraissinette N."/>
            <person name="Rezende De Castro R."/>
            <person name="Schneider M.P."/>
            <person name="Vasconcelos V."/>
            <person name="Leao P.N."/>
        </authorList>
    </citation>
    <scope>NUCLEOTIDE SEQUENCE</scope>
    <source>
        <strain evidence="8">LEGE 11480</strain>
    </source>
</reference>
<protein>
    <submittedName>
        <fullName evidence="8">Penicillin-binding protein 2</fullName>
    </submittedName>
</protein>
<evidence type="ECO:0000259" key="6">
    <source>
        <dbReference type="Pfam" id="PF00905"/>
    </source>
</evidence>
<dbReference type="InterPro" id="IPR036138">
    <property type="entry name" value="PBP_dimer_sf"/>
</dbReference>
<dbReference type="InterPro" id="IPR050515">
    <property type="entry name" value="Beta-lactam/transpept"/>
</dbReference>
<comment type="similarity">
    <text evidence="2">Belongs to the transpeptidase family.</text>
</comment>
<dbReference type="Proteomes" id="UP000625316">
    <property type="component" value="Unassembled WGS sequence"/>
</dbReference>
<evidence type="ECO:0000256" key="3">
    <source>
        <dbReference type="ARBA" id="ARBA00023136"/>
    </source>
</evidence>
<dbReference type="SUPFAM" id="SSF56601">
    <property type="entry name" value="beta-lactamase/transpeptidase-like"/>
    <property type="match status" value="1"/>
</dbReference>
<dbReference type="Pfam" id="PF03717">
    <property type="entry name" value="PBP_dimer"/>
    <property type="match status" value="1"/>
</dbReference>
<comment type="caution">
    <text evidence="8">The sequence shown here is derived from an EMBL/GenBank/DDBJ whole genome shotgun (WGS) entry which is preliminary data.</text>
</comment>
<keyword evidence="3 5" id="KW-0472">Membrane</keyword>
<dbReference type="SUPFAM" id="SSF56519">
    <property type="entry name" value="Penicillin binding protein dimerisation domain"/>
    <property type="match status" value="1"/>
</dbReference>
<gene>
    <name evidence="8" type="ORF">IQ266_12470</name>
</gene>
<dbReference type="GO" id="GO:0008658">
    <property type="term" value="F:penicillin binding"/>
    <property type="evidence" value="ECO:0007669"/>
    <property type="project" value="InterPro"/>
</dbReference>
<proteinExistence type="inferred from homology"/>
<accession>A0A928Z4T7</accession>
<evidence type="ECO:0000313" key="9">
    <source>
        <dbReference type="Proteomes" id="UP000625316"/>
    </source>
</evidence>
<dbReference type="PANTHER" id="PTHR30627:SF1">
    <property type="entry name" value="PEPTIDOGLYCAN D,D-TRANSPEPTIDASE FTSI"/>
    <property type="match status" value="1"/>
</dbReference>
<name>A0A928Z4T7_9CYAN</name>
<evidence type="ECO:0000259" key="7">
    <source>
        <dbReference type="Pfam" id="PF03717"/>
    </source>
</evidence>
<dbReference type="InterPro" id="IPR012338">
    <property type="entry name" value="Beta-lactam/transpept-like"/>
</dbReference>
<dbReference type="PANTHER" id="PTHR30627">
    <property type="entry name" value="PEPTIDOGLYCAN D,D-TRANSPEPTIDASE"/>
    <property type="match status" value="1"/>
</dbReference>
<evidence type="ECO:0000256" key="5">
    <source>
        <dbReference type="SAM" id="Phobius"/>
    </source>
</evidence>
<keyword evidence="9" id="KW-1185">Reference proteome</keyword>
<dbReference type="Gene3D" id="3.40.710.10">
    <property type="entry name" value="DD-peptidase/beta-lactamase superfamily"/>
    <property type="match status" value="1"/>
</dbReference>
<evidence type="ECO:0000256" key="1">
    <source>
        <dbReference type="ARBA" id="ARBA00004370"/>
    </source>
</evidence>
<dbReference type="GO" id="GO:0071555">
    <property type="term" value="P:cell wall organization"/>
    <property type="evidence" value="ECO:0007669"/>
    <property type="project" value="TreeGrafter"/>
</dbReference>
<dbReference type="Gene3D" id="3.90.1310.10">
    <property type="entry name" value="Penicillin-binding protein 2a (Domain 2)"/>
    <property type="match status" value="1"/>
</dbReference>
<evidence type="ECO:0000313" key="8">
    <source>
        <dbReference type="EMBL" id="MBE9030545.1"/>
    </source>
</evidence>
<dbReference type="Pfam" id="PF00905">
    <property type="entry name" value="Transpeptidase"/>
    <property type="match status" value="1"/>
</dbReference>
<dbReference type="GO" id="GO:0005886">
    <property type="term" value="C:plasma membrane"/>
    <property type="evidence" value="ECO:0007669"/>
    <property type="project" value="TreeGrafter"/>
</dbReference>
<organism evidence="8 9">
    <name type="scientific">Romeriopsis navalis LEGE 11480</name>
    <dbReference type="NCBI Taxonomy" id="2777977"/>
    <lineage>
        <taxon>Bacteria</taxon>
        <taxon>Bacillati</taxon>
        <taxon>Cyanobacteriota</taxon>
        <taxon>Cyanophyceae</taxon>
        <taxon>Leptolyngbyales</taxon>
        <taxon>Leptolyngbyaceae</taxon>
        <taxon>Romeriopsis</taxon>
        <taxon>Romeriopsis navalis</taxon>
    </lineage>
</organism>
<evidence type="ECO:0000256" key="2">
    <source>
        <dbReference type="ARBA" id="ARBA00007171"/>
    </source>
</evidence>
<sequence length="604" mass="67149">MRGSKTQRRVASPARRQTANRRRPDWFDRLPEARANLTQGRLILVWAILVAGCTLLGANLLRLQVFETGFLVRRAKQQQTKYLRPFVPRRPIIDRNGNVMAIDRPSYEFYAHPRYFKRPNAEVAAKLAPIIGQPESDLLRKFNADKSGIRLSTEINEDVAKRIRGLFIDGLELNEWQQRLYPQQSLLSNIIGYVDHNQKPQAGLEYSFRHILEQSPKSVRLNRTGEGVILPDGVPNGFINQDDLRLQLTIDSRLQRAITPIVNEQVKAHGAKRGLVMVLDASDGAILSMVSSPSFDPNKYYEVNNLSLFKNWALTDLYEPGSTFKPIVVAMALESGSAQMNDYFYDSGYLEFDGWPIYNSDKGARGSISLTQIIKYSSNIGMVRVGQAMKPDTYYSWLERIGLGQKTGIDLPFEAIGQMHSRKTFVTSPIDRATTSFGQGFSLTPLQLLKMHGMLASGGKMVTPHIVKGLYDSDGKAYWEPQRAMPKQIFTPKNTRAVLRMMEQVVATGTGRRASVSGYRVAGKTGTAQKAGSGGYIEGAYITSFVGIFPVDNPRYVVLSVLDEPQGQAYGGTTAAPVVKKVIEIVAGVEKVPPSKSDAPKPSQ</sequence>
<feature type="domain" description="Penicillin-binding protein dimerisation" evidence="7">
    <location>
        <begin position="88"/>
        <end position="197"/>
    </location>
</feature>
<comment type="subcellular location">
    <subcellularLocation>
        <location evidence="1">Membrane</location>
    </subcellularLocation>
</comment>
<keyword evidence="5" id="KW-1133">Transmembrane helix</keyword>
<feature type="region of interest" description="Disordered" evidence="4">
    <location>
        <begin position="1"/>
        <end position="23"/>
    </location>
</feature>
<evidence type="ECO:0000256" key="4">
    <source>
        <dbReference type="SAM" id="MobiDB-lite"/>
    </source>
</evidence>